<keyword evidence="3" id="KW-1185">Reference proteome</keyword>
<accession>A0A4S8MCK4</accession>
<keyword evidence="1" id="KW-0812">Transmembrane</keyword>
<keyword evidence="1" id="KW-0472">Membrane</keyword>
<evidence type="ECO:0000256" key="1">
    <source>
        <dbReference type="SAM" id="Phobius"/>
    </source>
</evidence>
<protein>
    <submittedName>
        <fullName evidence="2">Uncharacterized protein</fullName>
    </submittedName>
</protein>
<dbReference type="AlphaFoldDB" id="A0A4S8MCK4"/>
<organism evidence="2 3">
    <name type="scientific">Dendrothele bispora (strain CBS 962.96)</name>
    <dbReference type="NCBI Taxonomy" id="1314807"/>
    <lineage>
        <taxon>Eukaryota</taxon>
        <taxon>Fungi</taxon>
        <taxon>Dikarya</taxon>
        <taxon>Basidiomycota</taxon>
        <taxon>Agaricomycotina</taxon>
        <taxon>Agaricomycetes</taxon>
        <taxon>Agaricomycetidae</taxon>
        <taxon>Agaricales</taxon>
        <taxon>Agaricales incertae sedis</taxon>
        <taxon>Dendrothele</taxon>
    </lineage>
</organism>
<dbReference type="EMBL" id="ML179106">
    <property type="protein sequence ID" value="THV00265.1"/>
    <property type="molecule type" value="Genomic_DNA"/>
</dbReference>
<name>A0A4S8MCK4_DENBC</name>
<sequence length="143" mass="16124">MRDFNEIDTSTHWKWLRNGFLRLNLILFGIPAQSLGLGLRAGLGNRQTQPQILHSRVPVLISSQPPEAYLEDYEATEINLFAAGTRVVQLSGNADDFHQFVQDFLKTTRTTGRQGHTTSTNLNVTAKTLPNFEVDQISRVEDK</sequence>
<gene>
    <name evidence="2" type="ORF">K435DRAFT_854878</name>
</gene>
<keyword evidence="1" id="KW-1133">Transmembrane helix</keyword>
<evidence type="ECO:0000313" key="2">
    <source>
        <dbReference type="EMBL" id="THV00265.1"/>
    </source>
</evidence>
<reference evidence="2 3" key="1">
    <citation type="journal article" date="2019" name="Nat. Ecol. Evol.">
        <title>Megaphylogeny resolves global patterns of mushroom evolution.</title>
        <authorList>
            <person name="Varga T."/>
            <person name="Krizsan K."/>
            <person name="Foldi C."/>
            <person name="Dima B."/>
            <person name="Sanchez-Garcia M."/>
            <person name="Sanchez-Ramirez S."/>
            <person name="Szollosi G.J."/>
            <person name="Szarkandi J.G."/>
            <person name="Papp V."/>
            <person name="Albert L."/>
            <person name="Andreopoulos W."/>
            <person name="Angelini C."/>
            <person name="Antonin V."/>
            <person name="Barry K.W."/>
            <person name="Bougher N.L."/>
            <person name="Buchanan P."/>
            <person name="Buyck B."/>
            <person name="Bense V."/>
            <person name="Catcheside P."/>
            <person name="Chovatia M."/>
            <person name="Cooper J."/>
            <person name="Damon W."/>
            <person name="Desjardin D."/>
            <person name="Finy P."/>
            <person name="Geml J."/>
            <person name="Haridas S."/>
            <person name="Hughes K."/>
            <person name="Justo A."/>
            <person name="Karasinski D."/>
            <person name="Kautmanova I."/>
            <person name="Kiss B."/>
            <person name="Kocsube S."/>
            <person name="Kotiranta H."/>
            <person name="LaButti K.M."/>
            <person name="Lechner B.E."/>
            <person name="Liimatainen K."/>
            <person name="Lipzen A."/>
            <person name="Lukacs Z."/>
            <person name="Mihaltcheva S."/>
            <person name="Morgado L.N."/>
            <person name="Niskanen T."/>
            <person name="Noordeloos M.E."/>
            <person name="Ohm R.A."/>
            <person name="Ortiz-Santana B."/>
            <person name="Ovrebo C."/>
            <person name="Racz N."/>
            <person name="Riley R."/>
            <person name="Savchenko A."/>
            <person name="Shiryaev A."/>
            <person name="Soop K."/>
            <person name="Spirin V."/>
            <person name="Szebenyi C."/>
            <person name="Tomsovsky M."/>
            <person name="Tulloss R.E."/>
            <person name="Uehling J."/>
            <person name="Grigoriev I.V."/>
            <person name="Vagvolgyi C."/>
            <person name="Papp T."/>
            <person name="Martin F.M."/>
            <person name="Miettinen O."/>
            <person name="Hibbett D.S."/>
            <person name="Nagy L.G."/>
        </authorList>
    </citation>
    <scope>NUCLEOTIDE SEQUENCE [LARGE SCALE GENOMIC DNA]</scope>
    <source>
        <strain evidence="2 3">CBS 962.96</strain>
    </source>
</reference>
<dbReference type="Proteomes" id="UP000297245">
    <property type="component" value="Unassembled WGS sequence"/>
</dbReference>
<proteinExistence type="predicted"/>
<feature type="transmembrane region" description="Helical" evidence="1">
    <location>
        <begin position="20"/>
        <end position="39"/>
    </location>
</feature>
<evidence type="ECO:0000313" key="3">
    <source>
        <dbReference type="Proteomes" id="UP000297245"/>
    </source>
</evidence>